<dbReference type="EMBL" id="CP039353">
    <property type="protein sequence ID" value="QCE06661.1"/>
    <property type="molecule type" value="Genomic_DNA"/>
</dbReference>
<gene>
    <name evidence="1" type="ORF">DEO72_LG9g1675</name>
</gene>
<sequence>MIFHRRGDHPIHHSTYLRMISVLQRMVDCRDVSEGIVAWEHTNEALRIGRQTVEEYGSNNRGGRNV</sequence>
<keyword evidence="2" id="KW-1185">Reference proteome</keyword>
<organism evidence="1 2">
    <name type="scientific">Vigna unguiculata</name>
    <name type="common">Cowpea</name>
    <dbReference type="NCBI Taxonomy" id="3917"/>
    <lineage>
        <taxon>Eukaryota</taxon>
        <taxon>Viridiplantae</taxon>
        <taxon>Streptophyta</taxon>
        <taxon>Embryophyta</taxon>
        <taxon>Tracheophyta</taxon>
        <taxon>Spermatophyta</taxon>
        <taxon>Magnoliopsida</taxon>
        <taxon>eudicotyledons</taxon>
        <taxon>Gunneridae</taxon>
        <taxon>Pentapetalae</taxon>
        <taxon>rosids</taxon>
        <taxon>fabids</taxon>
        <taxon>Fabales</taxon>
        <taxon>Fabaceae</taxon>
        <taxon>Papilionoideae</taxon>
        <taxon>50 kb inversion clade</taxon>
        <taxon>NPAAA clade</taxon>
        <taxon>indigoferoid/millettioid clade</taxon>
        <taxon>Phaseoleae</taxon>
        <taxon>Vigna</taxon>
    </lineage>
</organism>
<name>A0A4D6N1D9_VIGUN</name>
<reference evidence="1 2" key="1">
    <citation type="submission" date="2019-04" db="EMBL/GenBank/DDBJ databases">
        <title>An improved genome assembly and genetic linkage map for asparagus bean, Vigna unguiculata ssp. sesquipedialis.</title>
        <authorList>
            <person name="Xia Q."/>
            <person name="Zhang R."/>
            <person name="Dong Y."/>
        </authorList>
    </citation>
    <scope>NUCLEOTIDE SEQUENCE [LARGE SCALE GENOMIC DNA]</scope>
    <source>
        <tissue evidence="1">Leaf</tissue>
    </source>
</reference>
<dbReference type="AlphaFoldDB" id="A0A4D6N1D9"/>
<protein>
    <submittedName>
        <fullName evidence="1">Uncharacterized protein</fullName>
    </submittedName>
</protein>
<proteinExistence type="predicted"/>
<accession>A0A4D6N1D9</accession>
<dbReference type="Proteomes" id="UP000501690">
    <property type="component" value="Linkage Group LG9"/>
</dbReference>
<evidence type="ECO:0000313" key="2">
    <source>
        <dbReference type="Proteomes" id="UP000501690"/>
    </source>
</evidence>
<evidence type="ECO:0000313" key="1">
    <source>
        <dbReference type="EMBL" id="QCE06661.1"/>
    </source>
</evidence>